<keyword evidence="1" id="KW-0472">Membrane</keyword>
<proteinExistence type="predicted"/>
<feature type="transmembrane region" description="Helical" evidence="1">
    <location>
        <begin position="22"/>
        <end position="50"/>
    </location>
</feature>
<organism evidence="2 3">
    <name type="scientific">Trichomonascus ciferrii</name>
    <dbReference type="NCBI Taxonomy" id="44093"/>
    <lineage>
        <taxon>Eukaryota</taxon>
        <taxon>Fungi</taxon>
        <taxon>Dikarya</taxon>
        <taxon>Ascomycota</taxon>
        <taxon>Saccharomycotina</taxon>
        <taxon>Dipodascomycetes</taxon>
        <taxon>Dipodascales</taxon>
        <taxon>Trichomonascaceae</taxon>
        <taxon>Trichomonascus</taxon>
        <taxon>Trichomonascus ciferrii complex</taxon>
    </lineage>
</organism>
<comment type="caution">
    <text evidence="2">The sequence shown here is derived from an EMBL/GenBank/DDBJ whole genome shotgun (WGS) entry which is preliminary data.</text>
</comment>
<dbReference type="EMBL" id="SWFS01000441">
    <property type="protein sequence ID" value="KAA8903399.1"/>
    <property type="molecule type" value="Genomic_DNA"/>
</dbReference>
<keyword evidence="3" id="KW-1185">Reference proteome</keyword>
<sequence>MRVWGATDSAQNVTVPTWTLPFIPLILVGIFIPQSSFLGHVLGLGGGWLLEMGYLNFMFVKSTNVVEWIETKIARVIALIPSQLDYITEVRARDIRSSGSAGLPVVNEPSAFQGPGHQLGQV</sequence>
<dbReference type="OrthoDB" id="10257275at2759"/>
<dbReference type="AlphaFoldDB" id="A0A642UQD0"/>
<evidence type="ECO:0000313" key="2">
    <source>
        <dbReference type="EMBL" id="KAA8903399.1"/>
    </source>
</evidence>
<dbReference type="Proteomes" id="UP000761534">
    <property type="component" value="Unassembled WGS sequence"/>
</dbReference>
<evidence type="ECO:0000256" key="1">
    <source>
        <dbReference type="SAM" id="Phobius"/>
    </source>
</evidence>
<gene>
    <name evidence="2" type="ORF">TRICI_005689</name>
</gene>
<accession>A0A642UQD0</accession>
<keyword evidence="1" id="KW-0812">Transmembrane</keyword>
<protein>
    <recommendedName>
        <fullName evidence="4">Peptidase S54 rhomboid domain-containing protein</fullName>
    </recommendedName>
</protein>
<dbReference type="VEuPathDB" id="FungiDB:TRICI_005689"/>
<evidence type="ECO:0008006" key="4">
    <source>
        <dbReference type="Google" id="ProtNLM"/>
    </source>
</evidence>
<name>A0A642UQD0_9ASCO</name>
<evidence type="ECO:0000313" key="3">
    <source>
        <dbReference type="Proteomes" id="UP000761534"/>
    </source>
</evidence>
<reference evidence="2" key="1">
    <citation type="journal article" date="2019" name="G3 (Bethesda)">
        <title>Genome Assemblies of Two Rare Opportunistic Yeast Pathogens: Diutina rugosa (syn. Candida rugosa) and Trichomonascus ciferrii (syn. Candida ciferrii).</title>
        <authorList>
            <person name="Mixao V."/>
            <person name="Saus E."/>
            <person name="Hansen A.P."/>
            <person name="Lass-Florl C."/>
            <person name="Gabaldon T."/>
        </authorList>
    </citation>
    <scope>NUCLEOTIDE SEQUENCE</scope>
    <source>
        <strain evidence="2">CBS 4856</strain>
    </source>
</reference>
<keyword evidence="1" id="KW-1133">Transmembrane helix</keyword>